<reference evidence="2 3" key="1">
    <citation type="journal article" date="2021" name="bioRxiv">
        <title>Chromosome-scale and haplotype-resolved genome assembly of a tetraploid potato cultivar.</title>
        <authorList>
            <person name="Sun H."/>
            <person name="Jiao W.-B."/>
            <person name="Krause K."/>
            <person name="Campoy J.A."/>
            <person name="Goel M."/>
            <person name="Folz-Donahue K."/>
            <person name="Kukat C."/>
            <person name="Huettel B."/>
            <person name="Schneeberger K."/>
        </authorList>
    </citation>
    <scope>NUCLEOTIDE SEQUENCE [LARGE SCALE GENOMIC DNA]</scope>
    <source>
        <strain evidence="2">SolTubOtavaFocal</strain>
        <tissue evidence="2">Leaves</tissue>
    </source>
</reference>
<evidence type="ECO:0000313" key="2">
    <source>
        <dbReference type="EMBL" id="KAH0778077.1"/>
    </source>
</evidence>
<feature type="region of interest" description="Disordered" evidence="1">
    <location>
        <begin position="1"/>
        <end position="20"/>
    </location>
</feature>
<evidence type="ECO:0000256" key="1">
    <source>
        <dbReference type="SAM" id="MobiDB-lite"/>
    </source>
</evidence>
<name>A0ABQ7WBG1_SOLTU</name>
<evidence type="ECO:0000313" key="3">
    <source>
        <dbReference type="Proteomes" id="UP000826656"/>
    </source>
</evidence>
<gene>
    <name evidence="2" type="ORF">KY290_009488</name>
</gene>
<sequence>MVRESLLTKHEKKQHDQDRYKKNRADIPVAMKFGVVLIDNKNWFYKLSFKGQLLNNSHIDVIFYYLRKKAKYEVGSSYKYTTGLRYIYARLCRIPIIQTGKFQLVILMHYFYAQDALHLFGTMANKRVIMRHLRGISGIT</sequence>
<keyword evidence="3" id="KW-1185">Reference proteome</keyword>
<protein>
    <submittedName>
        <fullName evidence="2">Uncharacterized protein</fullName>
    </submittedName>
</protein>
<proteinExistence type="predicted"/>
<dbReference type="Proteomes" id="UP000826656">
    <property type="component" value="Unassembled WGS sequence"/>
</dbReference>
<accession>A0ABQ7WBG1</accession>
<dbReference type="EMBL" id="JAIVGD010000003">
    <property type="protein sequence ID" value="KAH0778077.1"/>
    <property type="molecule type" value="Genomic_DNA"/>
</dbReference>
<comment type="caution">
    <text evidence="2">The sequence shown here is derived from an EMBL/GenBank/DDBJ whole genome shotgun (WGS) entry which is preliminary data.</text>
</comment>
<organism evidence="2 3">
    <name type="scientific">Solanum tuberosum</name>
    <name type="common">Potato</name>
    <dbReference type="NCBI Taxonomy" id="4113"/>
    <lineage>
        <taxon>Eukaryota</taxon>
        <taxon>Viridiplantae</taxon>
        <taxon>Streptophyta</taxon>
        <taxon>Embryophyta</taxon>
        <taxon>Tracheophyta</taxon>
        <taxon>Spermatophyta</taxon>
        <taxon>Magnoliopsida</taxon>
        <taxon>eudicotyledons</taxon>
        <taxon>Gunneridae</taxon>
        <taxon>Pentapetalae</taxon>
        <taxon>asterids</taxon>
        <taxon>lamiids</taxon>
        <taxon>Solanales</taxon>
        <taxon>Solanaceae</taxon>
        <taxon>Solanoideae</taxon>
        <taxon>Solaneae</taxon>
        <taxon>Solanum</taxon>
    </lineage>
</organism>